<keyword evidence="2" id="KW-0238">DNA-binding</keyword>
<dbReference type="InterPro" id="IPR000835">
    <property type="entry name" value="HTH_MarR-typ"/>
</dbReference>
<dbReference type="Proteomes" id="UP000244069">
    <property type="component" value="Unassembled WGS sequence"/>
</dbReference>
<dbReference type="InterPro" id="IPR036390">
    <property type="entry name" value="WH_DNA-bd_sf"/>
</dbReference>
<dbReference type="SMART" id="SM00347">
    <property type="entry name" value="HTH_MARR"/>
    <property type="match status" value="1"/>
</dbReference>
<protein>
    <submittedName>
        <fullName evidence="2">DNA-binding MarR family transcriptional regulator</fullName>
    </submittedName>
</protein>
<comment type="caution">
    <text evidence="2">The sequence shown here is derived from an EMBL/GenBank/DDBJ whole genome shotgun (WGS) entry which is preliminary data.</text>
</comment>
<accession>A0A2T6ATJ0</accession>
<dbReference type="InterPro" id="IPR039422">
    <property type="entry name" value="MarR/SlyA-like"/>
</dbReference>
<dbReference type="Gene3D" id="1.10.10.10">
    <property type="entry name" value="Winged helix-like DNA-binding domain superfamily/Winged helix DNA-binding domain"/>
    <property type="match status" value="1"/>
</dbReference>
<dbReference type="SUPFAM" id="SSF46785">
    <property type="entry name" value="Winged helix' DNA-binding domain"/>
    <property type="match status" value="1"/>
</dbReference>
<name>A0A2T6ATJ0_9RHOB</name>
<dbReference type="GO" id="GO:0003677">
    <property type="term" value="F:DNA binding"/>
    <property type="evidence" value="ECO:0007669"/>
    <property type="project" value="UniProtKB-KW"/>
</dbReference>
<evidence type="ECO:0000259" key="1">
    <source>
        <dbReference type="PROSITE" id="PS50995"/>
    </source>
</evidence>
<dbReference type="PROSITE" id="PS50995">
    <property type="entry name" value="HTH_MARR_2"/>
    <property type="match status" value="1"/>
</dbReference>
<dbReference type="RefSeq" id="WP_107976620.1">
    <property type="nucleotide sequence ID" value="NZ_BMEZ01000010.1"/>
</dbReference>
<dbReference type="Pfam" id="PF01047">
    <property type="entry name" value="MarR"/>
    <property type="match status" value="1"/>
</dbReference>
<keyword evidence="3" id="KW-1185">Reference proteome</keyword>
<reference evidence="2 3" key="1">
    <citation type="submission" date="2018-04" db="EMBL/GenBank/DDBJ databases">
        <title>Genomic Encyclopedia of Archaeal and Bacterial Type Strains, Phase II (KMG-II): from individual species to whole genera.</title>
        <authorList>
            <person name="Goeker M."/>
        </authorList>
    </citation>
    <scope>NUCLEOTIDE SEQUENCE [LARGE SCALE GENOMIC DNA]</scope>
    <source>
        <strain evidence="2 3">DSM 29329</strain>
    </source>
</reference>
<feature type="domain" description="HTH marR-type" evidence="1">
    <location>
        <begin position="4"/>
        <end position="136"/>
    </location>
</feature>
<dbReference type="AlphaFoldDB" id="A0A2T6ATJ0"/>
<organism evidence="2 3">
    <name type="scientific">Allosediminivita pacifica</name>
    <dbReference type="NCBI Taxonomy" id="1267769"/>
    <lineage>
        <taxon>Bacteria</taxon>
        <taxon>Pseudomonadati</taxon>
        <taxon>Pseudomonadota</taxon>
        <taxon>Alphaproteobacteria</taxon>
        <taxon>Rhodobacterales</taxon>
        <taxon>Paracoccaceae</taxon>
        <taxon>Allosediminivita</taxon>
    </lineage>
</organism>
<sequence>MNRTDDSLVAIRRILRATELYGRRLAREAGLTAVQLRVLQIVAEKGHATPTEIATRMGVTQATISALIKKLEGFGMLERLKSETDRRQTNLHITETGLSKVNGAPDALQQRYVRQFEGLEDWEQAMIVSSLERVAAMLDADEIDASPVLSVGDILPGQMKANGAS</sequence>
<evidence type="ECO:0000313" key="2">
    <source>
        <dbReference type="EMBL" id="PTX47144.1"/>
    </source>
</evidence>
<dbReference type="PRINTS" id="PR00598">
    <property type="entry name" value="HTHMARR"/>
</dbReference>
<dbReference type="PANTHER" id="PTHR33164">
    <property type="entry name" value="TRANSCRIPTIONAL REGULATOR, MARR FAMILY"/>
    <property type="match status" value="1"/>
</dbReference>
<dbReference type="EMBL" id="QBKN01000013">
    <property type="protein sequence ID" value="PTX47144.1"/>
    <property type="molecule type" value="Genomic_DNA"/>
</dbReference>
<evidence type="ECO:0000313" key="3">
    <source>
        <dbReference type="Proteomes" id="UP000244069"/>
    </source>
</evidence>
<dbReference type="PANTHER" id="PTHR33164:SF89">
    <property type="entry name" value="MARR FAMILY REGULATORY PROTEIN"/>
    <property type="match status" value="1"/>
</dbReference>
<proteinExistence type="predicted"/>
<dbReference type="GO" id="GO:0003700">
    <property type="term" value="F:DNA-binding transcription factor activity"/>
    <property type="evidence" value="ECO:0007669"/>
    <property type="project" value="InterPro"/>
</dbReference>
<gene>
    <name evidence="2" type="ORF">C8N44_11328</name>
</gene>
<dbReference type="GO" id="GO:0006950">
    <property type="term" value="P:response to stress"/>
    <property type="evidence" value="ECO:0007669"/>
    <property type="project" value="TreeGrafter"/>
</dbReference>
<dbReference type="OrthoDB" id="8447118at2"/>
<dbReference type="InterPro" id="IPR036388">
    <property type="entry name" value="WH-like_DNA-bd_sf"/>
</dbReference>